<proteinExistence type="predicted"/>
<feature type="chain" id="PRO_5024428397" description="Outer membrane protein beta-barrel domain-containing protein" evidence="1">
    <location>
        <begin position="23"/>
        <end position="174"/>
    </location>
</feature>
<dbReference type="EMBL" id="VNIK02000011">
    <property type="protein sequence ID" value="KAB5485684.1"/>
    <property type="molecule type" value="Genomic_DNA"/>
</dbReference>
<evidence type="ECO:0008006" key="4">
    <source>
        <dbReference type="Google" id="ProtNLM"/>
    </source>
</evidence>
<name>A0A5N5IRW7_9FLAO</name>
<evidence type="ECO:0000313" key="2">
    <source>
        <dbReference type="EMBL" id="KAB5485684.1"/>
    </source>
</evidence>
<gene>
    <name evidence="2" type="ORF">FOT42_014380</name>
</gene>
<comment type="caution">
    <text evidence="2">The sequence shown here is derived from an EMBL/GenBank/DDBJ whole genome shotgun (WGS) entry which is preliminary data.</text>
</comment>
<dbReference type="OrthoDB" id="1492374at2"/>
<dbReference type="Proteomes" id="UP000319204">
    <property type="component" value="Unassembled WGS sequence"/>
</dbReference>
<dbReference type="RefSeq" id="WP_151891233.1">
    <property type="nucleotide sequence ID" value="NZ_VNIK02000011.1"/>
</dbReference>
<sequence>MRKKTFVLVIIALVAISFTSTAQKVDRTSFKGGVHAGLPVGDASDFSSFSLGVDLGYHWGVSELIDAGIVTGFINAFGSEVEYTEGPITVSGDFGDIQFIPVAGALRLYPSYDFKLGADVGYAVGINEGNDGGLYLRPMMGYNITGNTELNVSYINVSNDGNFSMVALGVLFLF</sequence>
<keyword evidence="1" id="KW-0732">Signal</keyword>
<feature type="signal peptide" evidence="1">
    <location>
        <begin position="1"/>
        <end position="22"/>
    </location>
</feature>
<protein>
    <recommendedName>
        <fullName evidence="4">Outer membrane protein beta-barrel domain-containing protein</fullName>
    </recommendedName>
</protein>
<organism evidence="2 3">
    <name type="scientific">Flagellimonas hadalis</name>
    <dbReference type="NCBI Taxonomy" id="2597517"/>
    <lineage>
        <taxon>Bacteria</taxon>
        <taxon>Pseudomonadati</taxon>
        <taxon>Bacteroidota</taxon>
        <taxon>Flavobacteriia</taxon>
        <taxon>Flavobacteriales</taxon>
        <taxon>Flavobacteriaceae</taxon>
        <taxon>Flagellimonas</taxon>
    </lineage>
</organism>
<keyword evidence="3" id="KW-1185">Reference proteome</keyword>
<accession>A0A5N5IRW7</accession>
<evidence type="ECO:0000256" key="1">
    <source>
        <dbReference type="SAM" id="SignalP"/>
    </source>
</evidence>
<reference evidence="2" key="1">
    <citation type="submission" date="2019-10" db="EMBL/GenBank/DDBJ databases">
        <title>Muricauda hadale sp. nov., a piezophilic bacterium isolated from hadopelagic water of the Mariana Trench.</title>
        <authorList>
            <person name="Wei Y."/>
        </authorList>
    </citation>
    <scope>NUCLEOTIDE SEQUENCE [LARGE SCALE GENOMIC DNA]</scope>
    <source>
        <strain evidence="2">MT-229</strain>
    </source>
</reference>
<dbReference type="AlphaFoldDB" id="A0A5N5IRW7"/>
<evidence type="ECO:0000313" key="3">
    <source>
        <dbReference type="Proteomes" id="UP000319204"/>
    </source>
</evidence>